<accession>A0ABW1JC58</accession>
<evidence type="ECO:0000256" key="4">
    <source>
        <dbReference type="ARBA" id="ARBA00022449"/>
    </source>
</evidence>
<feature type="transmembrane region" description="Helical" evidence="9">
    <location>
        <begin position="118"/>
        <end position="139"/>
    </location>
</feature>
<dbReference type="InterPro" id="IPR038770">
    <property type="entry name" value="Na+/solute_symporter_sf"/>
</dbReference>
<evidence type="ECO:0000256" key="7">
    <source>
        <dbReference type="ARBA" id="ARBA00023065"/>
    </source>
</evidence>
<evidence type="ECO:0000259" key="10">
    <source>
        <dbReference type="Pfam" id="PF00999"/>
    </source>
</evidence>
<feature type="transmembrane region" description="Helical" evidence="9">
    <location>
        <begin position="180"/>
        <end position="199"/>
    </location>
</feature>
<dbReference type="Proteomes" id="UP001596189">
    <property type="component" value="Unassembled WGS sequence"/>
</dbReference>
<keyword evidence="8 9" id="KW-0472">Membrane</keyword>
<protein>
    <submittedName>
        <fullName evidence="11">Cation:proton antiporter</fullName>
    </submittedName>
</protein>
<keyword evidence="4" id="KW-0050">Antiport</keyword>
<keyword evidence="3" id="KW-0813">Transport</keyword>
<evidence type="ECO:0000256" key="5">
    <source>
        <dbReference type="ARBA" id="ARBA00022692"/>
    </source>
</evidence>
<feature type="transmembrane region" description="Helical" evidence="9">
    <location>
        <begin position="339"/>
        <end position="358"/>
    </location>
</feature>
<evidence type="ECO:0000256" key="8">
    <source>
        <dbReference type="ARBA" id="ARBA00023136"/>
    </source>
</evidence>
<reference evidence="12" key="1">
    <citation type="journal article" date="2019" name="Int. J. Syst. Evol. Microbiol.">
        <title>The Global Catalogue of Microorganisms (GCM) 10K type strain sequencing project: providing services to taxonomists for standard genome sequencing and annotation.</title>
        <authorList>
            <consortium name="The Broad Institute Genomics Platform"/>
            <consortium name="The Broad Institute Genome Sequencing Center for Infectious Disease"/>
            <person name="Wu L."/>
            <person name="Ma J."/>
        </authorList>
    </citation>
    <scope>NUCLEOTIDE SEQUENCE [LARGE SCALE GENOMIC DNA]</scope>
    <source>
        <strain evidence="12">KACC 14249</strain>
    </source>
</reference>
<comment type="subcellular location">
    <subcellularLocation>
        <location evidence="1">Membrane</location>
        <topology evidence="1">Multi-pass membrane protein</topology>
    </subcellularLocation>
</comment>
<sequence length="402" mass="42236">MDVDVLRNLVVLLSVAVAAPLLADRLRPVLLVPTVVLELVLGIVVGPDLLGWVQDSTAISGLSNLGLALLMFLAGYEIDFAKIRGLPVSLGLRSWGVSLAIGLVIGLVTATVSGHLSVQGVALGLIVTTTAVGTLLPILRDRGELETSFGPFVLAAGAIGEFCPLIGLSLFLASDRPVETAGVLLLFVAAALVVVWLALRSRTPRVIRMVGETLTTSAQLGVRVGILLCILLVWVATAFDLDFLLGAFTAGIILRLFLASSPREEVEVLESKLEAVGFGFLVPIFFVMSGVRLDLQALIEQPLYLLLLPVALGAFLLVRGGPMLWLYRPVLDAADVKALALYSATALPLVVVMTGIGVDDKLMSPAMASVLVTAAMISVLVLPLLAGRLRPANADYEPADGA</sequence>
<feature type="transmembrane region" description="Helical" evidence="9">
    <location>
        <begin position="58"/>
        <end position="78"/>
    </location>
</feature>
<dbReference type="Gene3D" id="1.20.1530.20">
    <property type="match status" value="1"/>
</dbReference>
<feature type="transmembrane region" description="Helical" evidence="9">
    <location>
        <begin position="6"/>
        <end position="23"/>
    </location>
</feature>
<comment type="similarity">
    <text evidence="2">Belongs to the monovalent cation:proton antiporter 2 (CPA2) transporter (TC 2.A.37) family.</text>
</comment>
<dbReference type="RefSeq" id="WP_345718365.1">
    <property type="nucleotide sequence ID" value="NZ_BAABFP010000008.1"/>
</dbReference>
<feature type="transmembrane region" description="Helical" evidence="9">
    <location>
        <begin position="303"/>
        <end position="327"/>
    </location>
</feature>
<keyword evidence="7" id="KW-0406">Ion transport</keyword>
<organism evidence="11 12">
    <name type="scientific">Angustibacter luteus</name>
    <dbReference type="NCBI Taxonomy" id="658456"/>
    <lineage>
        <taxon>Bacteria</taxon>
        <taxon>Bacillati</taxon>
        <taxon>Actinomycetota</taxon>
        <taxon>Actinomycetes</taxon>
        <taxon>Kineosporiales</taxon>
        <taxon>Kineosporiaceae</taxon>
    </lineage>
</organism>
<evidence type="ECO:0000256" key="6">
    <source>
        <dbReference type="ARBA" id="ARBA00022989"/>
    </source>
</evidence>
<dbReference type="PANTHER" id="PTHR43562:SF1">
    <property type="entry name" value="NA(+)_H(+) ANTIPORTER YJBQ-RELATED"/>
    <property type="match status" value="1"/>
</dbReference>
<feature type="transmembrane region" description="Helical" evidence="9">
    <location>
        <begin position="30"/>
        <end position="52"/>
    </location>
</feature>
<feature type="transmembrane region" description="Helical" evidence="9">
    <location>
        <begin position="220"/>
        <end position="237"/>
    </location>
</feature>
<evidence type="ECO:0000313" key="12">
    <source>
        <dbReference type="Proteomes" id="UP001596189"/>
    </source>
</evidence>
<dbReference type="EMBL" id="JBHSRD010000003">
    <property type="protein sequence ID" value="MFC6006896.1"/>
    <property type="molecule type" value="Genomic_DNA"/>
</dbReference>
<keyword evidence="12" id="KW-1185">Reference proteome</keyword>
<evidence type="ECO:0000256" key="1">
    <source>
        <dbReference type="ARBA" id="ARBA00004141"/>
    </source>
</evidence>
<evidence type="ECO:0000313" key="11">
    <source>
        <dbReference type="EMBL" id="MFC6006896.1"/>
    </source>
</evidence>
<gene>
    <name evidence="11" type="ORF">ACFQDO_07095</name>
</gene>
<evidence type="ECO:0000256" key="9">
    <source>
        <dbReference type="SAM" id="Phobius"/>
    </source>
</evidence>
<comment type="caution">
    <text evidence="11">The sequence shown here is derived from an EMBL/GenBank/DDBJ whole genome shotgun (WGS) entry which is preliminary data.</text>
</comment>
<dbReference type="InterPro" id="IPR006153">
    <property type="entry name" value="Cation/H_exchanger_TM"/>
</dbReference>
<keyword evidence="6 9" id="KW-1133">Transmembrane helix</keyword>
<name>A0ABW1JC58_9ACTN</name>
<feature type="transmembrane region" description="Helical" evidence="9">
    <location>
        <begin position="90"/>
        <end position="112"/>
    </location>
</feature>
<evidence type="ECO:0000256" key="2">
    <source>
        <dbReference type="ARBA" id="ARBA00005551"/>
    </source>
</evidence>
<proteinExistence type="inferred from homology"/>
<feature type="transmembrane region" description="Helical" evidence="9">
    <location>
        <begin position="273"/>
        <end position="291"/>
    </location>
</feature>
<feature type="transmembrane region" description="Helical" evidence="9">
    <location>
        <begin position="243"/>
        <end position="261"/>
    </location>
</feature>
<feature type="domain" description="Cation/H+ exchanger transmembrane" evidence="10">
    <location>
        <begin position="15"/>
        <end position="384"/>
    </location>
</feature>
<feature type="transmembrane region" description="Helical" evidence="9">
    <location>
        <begin position="151"/>
        <end position="174"/>
    </location>
</feature>
<keyword evidence="5 9" id="KW-0812">Transmembrane</keyword>
<dbReference type="Pfam" id="PF00999">
    <property type="entry name" value="Na_H_Exchanger"/>
    <property type="match status" value="1"/>
</dbReference>
<evidence type="ECO:0000256" key="3">
    <source>
        <dbReference type="ARBA" id="ARBA00022448"/>
    </source>
</evidence>
<feature type="transmembrane region" description="Helical" evidence="9">
    <location>
        <begin position="364"/>
        <end position="386"/>
    </location>
</feature>
<dbReference type="PANTHER" id="PTHR43562">
    <property type="entry name" value="NAPA-TYPE SODIUM/HYDROGEN ANTIPORTER"/>
    <property type="match status" value="1"/>
</dbReference>